<gene>
    <name evidence="2" type="ORF">HYFRA_00009553</name>
</gene>
<feature type="region of interest" description="Disordered" evidence="1">
    <location>
        <begin position="1"/>
        <end position="26"/>
    </location>
</feature>
<evidence type="ECO:0000256" key="1">
    <source>
        <dbReference type="SAM" id="MobiDB-lite"/>
    </source>
</evidence>
<dbReference type="Proteomes" id="UP000696280">
    <property type="component" value="Unassembled WGS sequence"/>
</dbReference>
<name>A0A9N9KY24_9HELO</name>
<comment type="caution">
    <text evidence="2">The sequence shown here is derived from an EMBL/GenBank/DDBJ whole genome shotgun (WGS) entry which is preliminary data.</text>
</comment>
<reference evidence="2" key="1">
    <citation type="submission" date="2021-07" db="EMBL/GenBank/DDBJ databases">
        <authorList>
            <person name="Durling M."/>
        </authorList>
    </citation>
    <scope>NUCLEOTIDE SEQUENCE</scope>
</reference>
<protein>
    <submittedName>
        <fullName evidence="2">Uncharacterized protein</fullName>
    </submittedName>
</protein>
<dbReference type="OrthoDB" id="5236983at2759"/>
<evidence type="ECO:0000313" key="2">
    <source>
        <dbReference type="EMBL" id="CAG8955599.1"/>
    </source>
</evidence>
<organism evidence="2 3">
    <name type="scientific">Hymenoscyphus fraxineus</name>
    <dbReference type="NCBI Taxonomy" id="746836"/>
    <lineage>
        <taxon>Eukaryota</taxon>
        <taxon>Fungi</taxon>
        <taxon>Dikarya</taxon>
        <taxon>Ascomycota</taxon>
        <taxon>Pezizomycotina</taxon>
        <taxon>Leotiomycetes</taxon>
        <taxon>Helotiales</taxon>
        <taxon>Helotiaceae</taxon>
        <taxon>Hymenoscyphus</taxon>
    </lineage>
</organism>
<keyword evidence="3" id="KW-1185">Reference proteome</keyword>
<evidence type="ECO:0000313" key="3">
    <source>
        <dbReference type="Proteomes" id="UP000696280"/>
    </source>
</evidence>
<sequence length="186" mass="21836">MSGPTRKSVFQWTRTRQTPQHHERPGSKSLYKLLKEYLLLLLPLKSRKAPICQVINPNQAIDTKHPRPLNDYDLVAPNRGLQFNSYSPHDLPLFLHHILSTRPPLHAKYQKMLSSDIPSTWTADRMKQLLDRWMALFDDWFFAGRLADTLQGVNSRRRVGDQFDGYESANGVYSRYEKKIWIQFVR</sequence>
<dbReference type="EMBL" id="CAJVRL010000064">
    <property type="protein sequence ID" value="CAG8955599.1"/>
    <property type="molecule type" value="Genomic_DNA"/>
</dbReference>
<dbReference type="AlphaFoldDB" id="A0A9N9KY24"/>
<feature type="compositionally biased region" description="Polar residues" evidence="1">
    <location>
        <begin position="8"/>
        <end position="18"/>
    </location>
</feature>
<proteinExistence type="predicted"/>
<accession>A0A9N9KY24</accession>